<protein>
    <recommendedName>
        <fullName evidence="3">Lipoprotein</fullName>
    </recommendedName>
</protein>
<sequence>MKSVYGVLFLLLLVALAGCGVKTPIILEEETADVVIEAVNTGEGVLVTCKFPPFFRGETGLVRARRPQGQSVYGPDHVILRHEKVSFAHLDTDVIPGDSYRYGCAGVRSSERLSSAVLNVDFRALPAAPRMEAVWHGGAVLLNINAPEQGVFEIMRSSEERAYERIATTSQSQYRDERVVRGRTYRYRVYLRLDRFTVSPPSDELIFRVP</sequence>
<dbReference type="KEGG" id="din:Selin_2544"/>
<accession>E6W5X1</accession>
<dbReference type="AlphaFoldDB" id="E6W5X1"/>
<dbReference type="HOGENOM" id="CLU_1308456_0_0_0"/>
<dbReference type="RefSeq" id="WP_013507125.1">
    <property type="nucleotide sequence ID" value="NC_014836.1"/>
</dbReference>
<evidence type="ECO:0000313" key="1">
    <source>
        <dbReference type="EMBL" id="ADU67256.1"/>
    </source>
</evidence>
<name>E6W5X1_DESIS</name>
<organism evidence="1 2">
    <name type="scientific">Desulfurispirillum indicum (strain ATCC BAA-1389 / DSM 22839 / S5)</name>
    <dbReference type="NCBI Taxonomy" id="653733"/>
    <lineage>
        <taxon>Bacteria</taxon>
        <taxon>Pseudomonadati</taxon>
        <taxon>Chrysiogenota</taxon>
        <taxon>Chrysiogenia</taxon>
        <taxon>Chrysiogenales</taxon>
        <taxon>Chrysiogenaceae</taxon>
        <taxon>Desulfurispirillum</taxon>
    </lineage>
</organism>
<proteinExistence type="predicted"/>
<dbReference type="InParanoid" id="E6W5X1"/>
<dbReference type="STRING" id="653733.Selin_2544"/>
<reference evidence="1 2" key="1">
    <citation type="submission" date="2010-12" db="EMBL/GenBank/DDBJ databases">
        <title>Complete sequence of Desulfurispirillum indicum S5.</title>
        <authorList>
            <consortium name="US DOE Joint Genome Institute"/>
            <person name="Lucas S."/>
            <person name="Copeland A."/>
            <person name="Lapidus A."/>
            <person name="Cheng J.-F."/>
            <person name="Goodwin L."/>
            <person name="Pitluck S."/>
            <person name="Chertkov O."/>
            <person name="Held B."/>
            <person name="Detter J.C."/>
            <person name="Han C."/>
            <person name="Tapia R."/>
            <person name="Land M."/>
            <person name="Hauser L."/>
            <person name="Kyrpides N."/>
            <person name="Ivanova N."/>
            <person name="Mikhailova N."/>
            <person name="Haggblom M."/>
            <person name="Rauschenbach I."/>
            <person name="Bini E."/>
            <person name="Woyke T."/>
        </authorList>
    </citation>
    <scope>NUCLEOTIDE SEQUENCE [LARGE SCALE GENOMIC DNA]</scope>
    <source>
        <strain evidence="2">ATCC BAA-1389 / DSM 22839 / S5</strain>
    </source>
</reference>
<dbReference type="PROSITE" id="PS51257">
    <property type="entry name" value="PROKAR_LIPOPROTEIN"/>
    <property type="match status" value="1"/>
</dbReference>
<evidence type="ECO:0000313" key="2">
    <source>
        <dbReference type="Proteomes" id="UP000002572"/>
    </source>
</evidence>
<evidence type="ECO:0008006" key="3">
    <source>
        <dbReference type="Google" id="ProtNLM"/>
    </source>
</evidence>
<dbReference type="EMBL" id="CP002432">
    <property type="protein sequence ID" value="ADU67256.1"/>
    <property type="molecule type" value="Genomic_DNA"/>
</dbReference>
<dbReference type="Proteomes" id="UP000002572">
    <property type="component" value="Chromosome"/>
</dbReference>
<gene>
    <name evidence="1" type="ordered locus">Selin_2544</name>
</gene>
<keyword evidence="2" id="KW-1185">Reference proteome</keyword>